<keyword evidence="1" id="KW-0449">Lipoprotein</keyword>
<protein>
    <submittedName>
        <fullName evidence="1">p35 lipoprotein family protein</fullName>
    </submittedName>
</protein>
<dbReference type="Pfam" id="PF07668">
    <property type="entry name" value="MpPF1"/>
    <property type="match status" value="1"/>
</dbReference>
<keyword evidence="2" id="KW-1185">Reference proteome</keyword>
<comment type="caution">
    <text evidence="1">The sequence shown here is derived from an EMBL/GenBank/DDBJ whole genome shotgun (WGS) entry which is preliminary data.</text>
</comment>
<dbReference type="AlphaFoldDB" id="A0A084U420"/>
<dbReference type="Proteomes" id="UP000028523">
    <property type="component" value="Unassembled WGS sequence"/>
</dbReference>
<evidence type="ECO:0000313" key="2">
    <source>
        <dbReference type="Proteomes" id="UP000028523"/>
    </source>
</evidence>
<proteinExistence type="predicted"/>
<name>A0A084U420_MALIO</name>
<organism evidence="1 2">
    <name type="scientific">Malacoplasma iowae DK-CPA</name>
    <dbReference type="NCBI Taxonomy" id="1394179"/>
    <lineage>
        <taxon>Bacteria</taxon>
        <taxon>Bacillati</taxon>
        <taxon>Mycoplasmatota</taxon>
        <taxon>Mycoplasmoidales</taxon>
        <taxon>Mycoplasmoidaceae</taxon>
        <taxon>Malacoplasma</taxon>
    </lineage>
</organism>
<evidence type="ECO:0000313" key="1">
    <source>
        <dbReference type="EMBL" id="KFB07706.1"/>
    </source>
</evidence>
<gene>
    <name evidence="1" type="ORF">P271_560</name>
</gene>
<dbReference type="EMBL" id="AWQU01000070">
    <property type="protein sequence ID" value="KFB07706.1"/>
    <property type="molecule type" value="Genomic_DNA"/>
</dbReference>
<sequence length="487" mass="52463">MAIGAVPIAMTACAKKSSSQSTTKVTPKIKSDIKIVGKFSDLVSSDNNATTDQLISKDLEKDLSKVVENSKDIKGGKVVFKSNLGEEDKKFNNGTKDYNTWKTSAASNVVYYSSTSSQLDVKSTKDLNTQISSKLTDIMKASGFTNASNKDFKLNDDNKIGVDKDLLHISVTATDKVGAKQTTPIDLVLPSSNINYVPEKATIEISGDNVNTINQSVKFTYDVGINSNVNKITDKNIGVDEGQQADNADAVLKALGWNSSAEVILKNSNIVKLDNISGNKLISKTASSKINSQKMGESIGIFNTKFTDFTVTKNDSSDNYKIIVKGTPNSGYSWDDNTTSTKEFILSDDSNITVKNATLNNASNKDVDKADGGSIIALDYTGKPGSAQLNPSDNADEIKKVKEFFQDTTNANKLIDEAKKNESITSLISNAQISSINIDNIKVIQNGSGNSNRIRVALNVTPNKGSSWKDNGGSEQRVIYVKMGFAS</sequence>
<dbReference type="InterPro" id="IPR011653">
    <property type="entry name" value="Lipoprotein_p35"/>
</dbReference>
<dbReference type="GO" id="GO:0016020">
    <property type="term" value="C:membrane"/>
    <property type="evidence" value="ECO:0007669"/>
    <property type="project" value="InterPro"/>
</dbReference>
<dbReference type="RefSeq" id="WP_036451660.1">
    <property type="nucleotide sequence ID" value="NZ_AWQU01000070.1"/>
</dbReference>
<accession>A0A084U420</accession>
<reference evidence="1 2" key="1">
    <citation type="journal article" date="2014" name="PLoS ONE">
        <title>Reduction of Hydrogen Peroxide Accumulation and Toxicity by a Catalase from Mycoplasma iowae.</title>
        <authorList>
            <person name="Pritchard R.E."/>
            <person name="Prassinos A.J."/>
            <person name="Osborne J.D."/>
            <person name="Raviv Z."/>
            <person name="Balish M.F."/>
        </authorList>
    </citation>
    <scope>NUCLEOTIDE SEQUENCE [LARGE SCALE GENOMIC DNA]</scope>
    <source>
        <strain evidence="1 2">DK-CPA</strain>
    </source>
</reference>